<proteinExistence type="predicted"/>
<reference evidence="1" key="1">
    <citation type="submission" date="2018-10" db="EMBL/GenBank/DDBJ databases">
        <title>Hidden diversity of soil giant viruses.</title>
        <authorList>
            <person name="Schulz F."/>
            <person name="Alteio L."/>
            <person name="Goudeau D."/>
            <person name="Ryan E.M."/>
            <person name="Malmstrom R.R."/>
            <person name="Blanchard J."/>
            <person name="Woyke T."/>
        </authorList>
    </citation>
    <scope>NUCLEOTIDE SEQUENCE</scope>
    <source>
        <strain evidence="1">HYV1</strain>
    </source>
</reference>
<protein>
    <submittedName>
        <fullName evidence="1">Uncharacterized protein</fullName>
    </submittedName>
</protein>
<organism evidence="1">
    <name type="scientific">Hyperionvirus sp</name>
    <dbReference type="NCBI Taxonomy" id="2487770"/>
    <lineage>
        <taxon>Viruses</taxon>
        <taxon>Varidnaviria</taxon>
        <taxon>Bamfordvirae</taxon>
        <taxon>Nucleocytoviricota</taxon>
        <taxon>Megaviricetes</taxon>
        <taxon>Imitervirales</taxon>
        <taxon>Mimiviridae</taxon>
        <taxon>Klosneuvirinae</taxon>
    </lineage>
</organism>
<dbReference type="EMBL" id="MK072395">
    <property type="protein sequence ID" value="AYV83897.1"/>
    <property type="molecule type" value="Genomic_DNA"/>
</dbReference>
<sequence>MCDRRQCCAPHVEEKDKRCPNETNMRSSHHCDDHFGKAIQLYKKYKLLSDKVYNMDPEREFRDRGKKIQYLNRCIDLYRKAYEARMIHRNFAFVPECFDYGHNLQFKIIQGKIDVCEEKLEEIYREDVMGDEIVDAISGEEEDGEEVEIHKIIGKVRKFKRERMRDELETERLLAVYIEENRVSGIAKKRVANLYVSLIRGVLLVAKEEYEKGGGPGIINVDDVVLQIMVSHLIYKLCQMNYLSGEYKPTKCKECNCNSFATEPMKFGCDCYVEEFDDARDNLMLMEHCWLKRMLEKGLKYRKKVEPLVKDIFFTYVIYERDMLEMEMFLGWDAKEGRLVLEETSYHNEKKKKMSRFMASFRLRKKLYEKVAREHNMEISSDEGDDDIKVREGELSALV</sequence>
<gene>
    <name evidence="1" type="ORF">Hyperionvirus13_40</name>
</gene>
<name>A0A3G5A9F7_9VIRU</name>
<evidence type="ECO:0000313" key="1">
    <source>
        <dbReference type="EMBL" id="AYV83897.1"/>
    </source>
</evidence>
<accession>A0A3G5A9F7</accession>